<keyword evidence="3 7" id="KW-1003">Cell membrane</keyword>
<proteinExistence type="inferred from homology"/>
<dbReference type="NCBIfam" id="NF008102">
    <property type="entry name" value="PRK10847.1"/>
    <property type="match status" value="1"/>
</dbReference>
<evidence type="ECO:0000313" key="10">
    <source>
        <dbReference type="Proteomes" id="UP001371218"/>
    </source>
</evidence>
<comment type="similarity">
    <text evidence="2 7">Belongs to the DedA family.</text>
</comment>
<feature type="transmembrane region" description="Helical" evidence="7">
    <location>
        <begin position="189"/>
        <end position="206"/>
    </location>
</feature>
<dbReference type="InterPro" id="IPR058127">
    <property type="entry name" value="DedA"/>
</dbReference>
<dbReference type="PANTHER" id="PTHR30353:SF0">
    <property type="entry name" value="TRANSMEMBRANE PROTEIN"/>
    <property type="match status" value="1"/>
</dbReference>
<dbReference type="PANTHER" id="PTHR30353">
    <property type="entry name" value="INNER MEMBRANE PROTEIN DEDA-RELATED"/>
    <property type="match status" value="1"/>
</dbReference>
<feature type="transmembrane region" description="Helical" evidence="7">
    <location>
        <begin position="56"/>
        <end position="82"/>
    </location>
</feature>
<evidence type="ECO:0000259" key="8">
    <source>
        <dbReference type="Pfam" id="PF09335"/>
    </source>
</evidence>
<gene>
    <name evidence="9" type="ORF">AACH06_03370</name>
</gene>
<keyword evidence="6 7" id="KW-0472">Membrane</keyword>
<feature type="transmembrane region" description="Helical" evidence="7">
    <location>
        <begin position="156"/>
        <end position="177"/>
    </location>
</feature>
<keyword evidence="10" id="KW-1185">Reference proteome</keyword>
<keyword evidence="4 7" id="KW-0812">Transmembrane</keyword>
<comment type="caution">
    <text evidence="9">The sequence shown here is derived from an EMBL/GenBank/DDBJ whole genome shotgun (WGS) entry which is preliminary data.</text>
</comment>
<protein>
    <submittedName>
        <fullName evidence="9">DedA family protein</fullName>
    </submittedName>
</protein>
<dbReference type="EMBL" id="JBBUTG010000001">
    <property type="protein sequence ID" value="MEK8029850.1"/>
    <property type="molecule type" value="Genomic_DNA"/>
</dbReference>
<dbReference type="InterPro" id="IPR032816">
    <property type="entry name" value="VTT_dom"/>
</dbReference>
<dbReference type="Pfam" id="PF09335">
    <property type="entry name" value="VTT_dom"/>
    <property type="match status" value="1"/>
</dbReference>
<evidence type="ECO:0000256" key="1">
    <source>
        <dbReference type="ARBA" id="ARBA00004651"/>
    </source>
</evidence>
<feature type="transmembrane region" description="Helical" evidence="7">
    <location>
        <begin position="122"/>
        <end position="144"/>
    </location>
</feature>
<feature type="domain" description="VTT" evidence="8">
    <location>
        <begin position="49"/>
        <end position="174"/>
    </location>
</feature>
<comment type="subcellular location">
    <subcellularLocation>
        <location evidence="1 7">Cell membrane</location>
        <topology evidence="1 7">Multi-pass membrane protein</topology>
    </subcellularLocation>
</comment>
<evidence type="ECO:0000256" key="5">
    <source>
        <dbReference type="ARBA" id="ARBA00022989"/>
    </source>
</evidence>
<dbReference type="RefSeq" id="WP_341424183.1">
    <property type="nucleotide sequence ID" value="NZ_JBBUTG010000001.1"/>
</dbReference>
<keyword evidence="5 7" id="KW-1133">Transmembrane helix</keyword>
<evidence type="ECO:0000256" key="2">
    <source>
        <dbReference type="ARBA" id="ARBA00010792"/>
    </source>
</evidence>
<name>A0ABU9BLP3_9BURK</name>
<reference evidence="9 10" key="1">
    <citation type="submission" date="2024-04" db="EMBL/GenBank/DDBJ databases">
        <title>Novel species of the genus Ideonella isolated from streams.</title>
        <authorList>
            <person name="Lu H."/>
        </authorList>
    </citation>
    <scope>NUCLEOTIDE SEQUENCE [LARGE SCALE GENOMIC DNA]</scope>
    <source>
        <strain evidence="9 10">DXS29W</strain>
    </source>
</reference>
<evidence type="ECO:0000256" key="4">
    <source>
        <dbReference type="ARBA" id="ARBA00022692"/>
    </source>
</evidence>
<feature type="transmembrane region" description="Helical" evidence="7">
    <location>
        <begin position="27"/>
        <end position="49"/>
    </location>
</feature>
<accession>A0ABU9BLP3</accession>
<evidence type="ECO:0000256" key="7">
    <source>
        <dbReference type="RuleBase" id="RU367016"/>
    </source>
</evidence>
<evidence type="ECO:0000256" key="3">
    <source>
        <dbReference type="ARBA" id="ARBA00022475"/>
    </source>
</evidence>
<evidence type="ECO:0000313" key="9">
    <source>
        <dbReference type="EMBL" id="MEK8029850.1"/>
    </source>
</evidence>
<dbReference type="Proteomes" id="UP001371218">
    <property type="component" value="Unassembled WGS sequence"/>
</dbReference>
<dbReference type="InterPro" id="IPR032818">
    <property type="entry name" value="DedA-like"/>
</dbReference>
<organism evidence="9 10">
    <name type="scientific">Ideonella lacteola</name>
    <dbReference type="NCBI Taxonomy" id="2984193"/>
    <lineage>
        <taxon>Bacteria</taxon>
        <taxon>Pseudomonadati</taxon>
        <taxon>Pseudomonadota</taxon>
        <taxon>Betaproteobacteria</taxon>
        <taxon>Burkholderiales</taxon>
        <taxon>Sphaerotilaceae</taxon>
        <taxon>Ideonella</taxon>
    </lineage>
</organism>
<evidence type="ECO:0000256" key="6">
    <source>
        <dbReference type="ARBA" id="ARBA00023136"/>
    </source>
</evidence>
<sequence length="222" mass="24731">MELLAFLFDLIIHVDQHLKDFVANYGAWVYAVLFLIIFVETGVVVMPFLPGDSLLFVVGALCGVGSMDLTLSLALMFTAAVAGNQSNYTIGKIVGPKVFQWENSRWFNKQAFLKAHDFYERYGGVTLVIGRFMPFLRTFAPFVAGVAQMTRRRFTFFDVTGGALWVGSVTLMGYWFGNVPWVQHNLEKIIWAMILIPGLVILVGAIRARRKQADTPAADPAA</sequence>